<proteinExistence type="predicted"/>
<dbReference type="Proteomes" id="UP001597116">
    <property type="component" value="Unassembled WGS sequence"/>
</dbReference>
<keyword evidence="1" id="KW-0732">Signal</keyword>
<evidence type="ECO:0000256" key="1">
    <source>
        <dbReference type="SAM" id="SignalP"/>
    </source>
</evidence>
<sequence>MNRFLILMLLTTSSVMAQSVDSTTTPTIPPKSSYKFGWSAEIGITYAITSLPNVRSFFESNRIKSQGSLEPFIHFGVSARYQRLKLTAQVGINYSHLNVPRDEDSVVARLVKAGYTGLLIGFDVVNGRNRRLYINAGVGGIGYEYSVYRRTRQAVAAQSLPQYSQPGNVPSLFLNNGYWDVNLDYVLREKRPLSFLTAVRIGYRRALQREVWQSDAFQLIGGPSDRISQFYFQTVFGFSTNYLKNSQR</sequence>
<evidence type="ECO:0000313" key="2">
    <source>
        <dbReference type="EMBL" id="MFD1140310.1"/>
    </source>
</evidence>
<dbReference type="RefSeq" id="WP_265989634.1">
    <property type="nucleotide sequence ID" value="NZ_CP110973.1"/>
</dbReference>
<dbReference type="EMBL" id="JBHTLP010000002">
    <property type="protein sequence ID" value="MFD1140310.1"/>
    <property type="molecule type" value="Genomic_DNA"/>
</dbReference>
<reference evidence="3" key="1">
    <citation type="journal article" date="2019" name="Int. J. Syst. Evol. Microbiol.">
        <title>The Global Catalogue of Microorganisms (GCM) 10K type strain sequencing project: providing services to taxonomists for standard genome sequencing and annotation.</title>
        <authorList>
            <consortium name="The Broad Institute Genomics Platform"/>
            <consortium name="The Broad Institute Genome Sequencing Center for Infectious Disease"/>
            <person name="Wu L."/>
            <person name="Ma J."/>
        </authorList>
    </citation>
    <scope>NUCLEOTIDE SEQUENCE [LARGE SCALE GENOMIC DNA]</scope>
    <source>
        <strain evidence="3">CCUG 55608</strain>
    </source>
</reference>
<feature type="signal peptide" evidence="1">
    <location>
        <begin position="1"/>
        <end position="17"/>
    </location>
</feature>
<organism evidence="2 3">
    <name type="scientific">Larkinella insperata</name>
    <dbReference type="NCBI Taxonomy" id="332158"/>
    <lineage>
        <taxon>Bacteria</taxon>
        <taxon>Pseudomonadati</taxon>
        <taxon>Bacteroidota</taxon>
        <taxon>Cytophagia</taxon>
        <taxon>Cytophagales</taxon>
        <taxon>Spirosomataceae</taxon>
        <taxon>Larkinella</taxon>
    </lineage>
</organism>
<name>A0ABW3Q6X5_9BACT</name>
<feature type="chain" id="PRO_5046400710" description="Outer membrane protein beta-barrel domain-containing protein" evidence="1">
    <location>
        <begin position="18"/>
        <end position="248"/>
    </location>
</feature>
<evidence type="ECO:0000313" key="3">
    <source>
        <dbReference type="Proteomes" id="UP001597116"/>
    </source>
</evidence>
<evidence type="ECO:0008006" key="4">
    <source>
        <dbReference type="Google" id="ProtNLM"/>
    </source>
</evidence>
<comment type="caution">
    <text evidence="2">The sequence shown here is derived from an EMBL/GenBank/DDBJ whole genome shotgun (WGS) entry which is preliminary data.</text>
</comment>
<protein>
    <recommendedName>
        <fullName evidence="4">Outer membrane protein beta-barrel domain-containing protein</fullName>
    </recommendedName>
</protein>
<keyword evidence="3" id="KW-1185">Reference proteome</keyword>
<gene>
    <name evidence="2" type="ORF">ACFQ4C_04290</name>
</gene>
<accession>A0ABW3Q6X5</accession>